<dbReference type="InterPro" id="IPR043128">
    <property type="entry name" value="Rev_trsase/Diguanyl_cyclase"/>
</dbReference>
<dbReference type="SUPFAM" id="SSF53098">
    <property type="entry name" value="Ribonuclease H-like"/>
    <property type="match status" value="1"/>
</dbReference>
<dbReference type="CDD" id="cd09274">
    <property type="entry name" value="RNase_HI_RT_Ty3"/>
    <property type="match status" value="1"/>
</dbReference>
<dbReference type="PROSITE" id="PS50994">
    <property type="entry name" value="INTEGRASE"/>
    <property type="match status" value="1"/>
</dbReference>
<dbReference type="InterPro" id="IPR050951">
    <property type="entry name" value="Retrovirus_Pol_polyprotein"/>
</dbReference>
<dbReference type="Gene3D" id="3.10.20.370">
    <property type="match status" value="1"/>
</dbReference>
<evidence type="ECO:0000256" key="6">
    <source>
        <dbReference type="ARBA" id="ARBA00022918"/>
    </source>
</evidence>
<keyword evidence="4" id="KW-0255">Endonuclease</keyword>
<evidence type="ECO:0000256" key="1">
    <source>
        <dbReference type="ARBA" id="ARBA00022679"/>
    </source>
</evidence>
<dbReference type="GO" id="GO:0003676">
    <property type="term" value="F:nucleic acid binding"/>
    <property type="evidence" value="ECO:0007669"/>
    <property type="project" value="InterPro"/>
</dbReference>
<evidence type="ECO:0000313" key="10">
    <source>
        <dbReference type="Proteomes" id="UP000606274"/>
    </source>
</evidence>
<dbReference type="PANTHER" id="PTHR37984">
    <property type="entry name" value="PROTEIN CBG26694"/>
    <property type="match status" value="1"/>
</dbReference>
<feature type="domain" description="Integrase catalytic" evidence="8">
    <location>
        <begin position="343"/>
        <end position="456"/>
    </location>
</feature>
<comment type="caution">
    <text evidence="9">The sequence shown here is derived from an EMBL/GenBank/DDBJ whole genome shotgun (WGS) entry which is preliminary data.</text>
</comment>
<evidence type="ECO:0000256" key="5">
    <source>
        <dbReference type="ARBA" id="ARBA00022801"/>
    </source>
</evidence>
<dbReference type="InterPro" id="IPR001584">
    <property type="entry name" value="Integrase_cat-core"/>
</dbReference>
<organism evidence="9 10">
    <name type="scientific">Silurus meridionalis</name>
    <name type="common">Southern catfish</name>
    <name type="synonym">Silurus soldatovi meridionalis</name>
    <dbReference type="NCBI Taxonomy" id="175797"/>
    <lineage>
        <taxon>Eukaryota</taxon>
        <taxon>Metazoa</taxon>
        <taxon>Chordata</taxon>
        <taxon>Craniata</taxon>
        <taxon>Vertebrata</taxon>
        <taxon>Euteleostomi</taxon>
        <taxon>Actinopterygii</taxon>
        <taxon>Neopterygii</taxon>
        <taxon>Teleostei</taxon>
        <taxon>Ostariophysi</taxon>
        <taxon>Siluriformes</taxon>
        <taxon>Siluridae</taxon>
        <taxon>Silurus</taxon>
    </lineage>
</organism>
<evidence type="ECO:0000256" key="3">
    <source>
        <dbReference type="ARBA" id="ARBA00022722"/>
    </source>
</evidence>
<dbReference type="Gene3D" id="1.10.340.70">
    <property type="match status" value="1"/>
</dbReference>
<keyword evidence="6" id="KW-0695">RNA-directed DNA polymerase</keyword>
<keyword evidence="2" id="KW-0548">Nucleotidyltransferase</keyword>
<dbReference type="Gene3D" id="3.30.420.10">
    <property type="entry name" value="Ribonuclease H-like superfamily/Ribonuclease H"/>
    <property type="match status" value="1"/>
</dbReference>
<reference evidence="9" key="1">
    <citation type="submission" date="2020-08" db="EMBL/GenBank/DDBJ databases">
        <title>Chromosome-level assembly of Southern catfish (Silurus meridionalis) provides insights into visual adaptation to the nocturnal and benthic lifestyles.</title>
        <authorList>
            <person name="Zhang Y."/>
            <person name="Wang D."/>
            <person name="Peng Z."/>
        </authorList>
    </citation>
    <scope>NUCLEOTIDE SEQUENCE</scope>
    <source>
        <strain evidence="9">SWU-2019-XX</strain>
        <tissue evidence="9">Muscle</tissue>
    </source>
</reference>
<sequence>KCEFHRQEVCFLGYVISAQGIQMDEGKVKAVRYWPVPGTIKELQRFLGFANFYRRFIQGYSGRSTARSAGPPYEKPPPDALKSLKHNLVNAPVMSYFHPDRETNVIVDASPVGLGGILAQRDKTTDHTYVVAYASRALTPVEQRYLQTEREALAIVWNCEDFHLYLYGAEFNMITDHKPLELIFNNPKSKPPARIERWALRLQPYKYKVIYKAGKTNPADYMSHHPQKLHKSTITDDVDTEIHIRLIADNAVPKAMTLEEAKAKTANDNVLQYRIVMPKTLQQRALELAHEGHQGLVKTKQLLREKVWFPRINKQAEHLLLDCIPCQASSTQIKHSPLQMSELPEGPWQNVSVDFCGPFPSGDYLLVILDEYSRFPFVEITPSTSANKVFPFLDKVFIAGIPKIMKSDNGPPFFSQEMANFTTHLGIHHRKITPYWPQANGEVERFMRTIKKATST</sequence>
<protein>
    <recommendedName>
        <fullName evidence="7">Gypsy retrotransposon integrase-like protein 1</fullName>
    </recommendedName>
</protein>
<dbReference type="Pfam" id="PF17917">
    <property type="entry name" value="RT_RNaseH"/>
    <property type="match status" value="1"/>
</dbReference>
<evidence type="ECO:0000256" key="7">
    <source>
        <dbReference type="ARBA" id="ARBA00039658"/>
    </source>
</evidence>
<keyword evidence="5" id="KW-0378">Hydrolase</keyword>
<evidence type="ECO:0000259" key="8">
    <source>
        <dbReference type="PROSITE" id="PS50994"/>
    </source>
</evidence>
<gene>
    <name evidence="9" type="ORF">HF521_014839</name>
</gene>
<dbReference type="PANTHER" id="PTHR37984:SF11">
    <property type="entry name" value="INTEGRASE CATALYTIC DOMAIN-CONTAINING PROTEIN"/>
    <property type="match status" value="1"/>
</dbReference>
<dbReference type="InterPro" id="IPR012337">
    <property type="entry name" value="RNaseH-like_sf"/>
</dbReference>
<dbReference type="Gene3D" id="3.30.70.270">
    <property type="match status" value="1"/>
</dbReference>
<dbReference type="InterPro" id="IPR041588">
    <property type="entry name" value="Integrase_H2C2"/>
</dbReference>
<evidence type="ECO:0000256" key="2">
    <source>
        <dbReference type="ARBA" id="ARBA00022695"/>
    </source>
</evidence>
<dbReference type="GO" id="GO:0015074">
    <property type="term" value="P:DNA integration"/>
    <property type="evidence" value="ECO:0007669"/>
    <property type="project" value="InterPro"/>
</dbReference>
<dbReference type="Proteomes" id="UP000606274">
    <property type="component" value="Unassembled WGS sequence"/>
</dbReference>
<keyword evidence="3" id="KW-0540">Nuclease</keyword>
<dbReference type="EMBL" id="JABFDY010000027">
    <property type="protein sequence ID" value="KAF7687611.1"/>
    <property type="molecule type" value="Genomic_DNA"/>
</dbReference>
<dbReference type="Pfam" id="PF00665">
    <property type="entry name" value="rve"/>
    <property type="match status" value="1"/>
</dbReference>
<dbReference type="GO" id="GO:0004519">
    <property type="term" value="F:endonuclease activity"/>
    <property type="evidence" value="ECO:0007669"/>
    <property type="project" value="UniProtKB-KW"/>
</dbReference>
<dbReference type="InterPro" id="IPR041373">
    <property type="entry name" value="RT_RNaseH"/>
</dbReference>
<dbReference type="GO" id="GO:0003964">
    <property type="term" value="F:RNA-directed DNA polymerase activity"/>
    <property type="evidence" value="ECO:0007669"/>
    <property type="project" value="UniProtKB-KW"/>
</dbReference>
<dbReference type="InterPro" id="IPR043502">
    <property type="entry name" value="DNA/RNA_pol_sf"/>
</dbReference>
<keyword evidence="10" id="KW-1185">Reference proteome</keyword>
<feature type="non-terminal residue" evidence="9">
    <location>
        <position position="456"/>
    </location>
</feature>
<proteinExistence type="predicted"/>
<evidence type="ECO:0000256" key="4">
    <source>
        <dbReference type="ARBA" id="ARBA00022759"/>
    </source>
</evidence>
<evidence type="ECO:0000313" key="9">
    <source>
        <dbReference type="EMBL" id="KAF7687611.1"/>
    </source>
</evidence>
<dbReference type="FunFam" id="3.10.20.370:FF:000001">
    <property type="entry name" value="Retrovirus-related Pol polyprotein from transposon 17.6-like protein"/>
    <property type="match status" value="1"/>
</dbReference>
<dbReference type="SUPFAM" id="SSF56672">
    <property type="entry name" value="DNA/RNA polymerases"/>
    <property type="match status" value="1"/>
</dbReference>
<dbReference type="AlphaFoldDB" id="A0A8T0A6W3"/>
<dbReference type="GO" id="GO:0016787">
    <property type="term" value="F:hydrolase activity"/>
    <property type="evidence" value="ECO:0007669"/>
    <property type="project" value="UniProtKB-KW"/>
</dbReference>
<dbReference type="InterPro" id="IPR036397">
    <property type="entry name" value="RNaseH_sf"/>
</dbReference>
<name>A0A8T0A6W3_SILME</name>
<feature type="non-terminal residue" evidence="9">
    <location>
        <position position="1"/>
    </location>
</feature>
<dbReference type="Pfam" id="PF17921">
    <property type="entry name" value="Integrase_H2C2"/>
    <property type="match status" value="1"/>
</dbReference>
<accession>A0A8T0A6W3</accession>
<keyword evidence="1" id="KW-0808">Transferase</keyword>